<proteinExistence type="predicted"/>
<dbReference type="Gene3D" id="3.40.50.1820">
    <property type="entry name" value="alpha/beta hydrolase"/>
    <property type="match status" value="1"/>
</dbReference>
<dbReference type="PANTHER" id="PTHR40111:SF1">
    <property type="entry name" value="CEPHALOSPORIN-C DEACETYLASE"/>
    <property type="match status" value="1"/>
</dbReference>
<dbReference type="Proteomes" id="UP000609346">
    <property type="component" value="Unassembled WGS sequence"/>
</dbReference>
<dbReference type="SUPFAM" id="SSF53474">
    <property type="entry name" value="alpha/beta-Hydrolases"/>
    <property type="match status" value="1"/>
</dbReference>
<keyword evidence="3" id="KW-1185">Reference proteome</keyword>
<evidence type="ECO:0000313" key="2">
    <source>
        <dbReference type="EMBL" id="MBD3918615.1"/>
    </source>
</evidence>
<name>A0ABR8MUN6_9BACL</name>
<evidence type="ECO:0000313" key="3">
    <source>
        <dbReference type="Proteomes" id="UP000609346"/>
    </source>
</evidence>
<gene>
    <name evidence="2" type="ORF">H8B09_07630</name>
</gene>
<accession>A0ABR8MUN6</accession>
<dbReference type="InterPro" id="IPR039069">
    <property type="entry name" value="CE7"/>
</dbReference>
<dbReference type="InterPro" id="IPR029058">
    <property type="entry name" value="AB_hydrolase_fold"/>
</dbReference>
<sequence>MGYIEEATSTFRSYYPALTRAHDFDSFWDETIQQAQNVPLQPIRTKRDYPIPNVDVYDVQFCGMDETRIHGLYIVPAFLNKEKYPCIVHYHGFSNNRGEASDFMHWVMMGFAVLSVDCREQGGKTGNSAPTTSGFSANLASKGVHDKYEYYYRYVYMDCMKAIDFACAQEEVDNSRIVVEGGSQGGALAMAMAALDSRPVLAMVDVPSNSNLVRRVEGMHGAFASVAEYVKKHPERVDVVFDTLSYFDTMNMADRITCRVLASVALKDEICPPEMYYATYNRIQSEKEIVIYPFNGHEGGGSTQTEVKLTYLNKWFRDWF</sequence>
<reference evidence="2 3" key="1">
    <citation type="submission" date="2020-09" db="EMBL/GenBank/DDBJ databases">
        <title>Paenibacillus sp. strain PR3 16S rRNA gene Genome sequencing and assembly.</title>
        <authorList>
            <person name="Kim J."/>
        </authorList>
    </citation>
    <scope>NUCLEOTIDE SEQUENCE [LARGE SCALE GENOMIC DNA]</scope>
    <source>
        <strain evidence="2 3">PR3</strain>
    </source>
</reference>
<organism evidence="2 3">
    <name type="scientific">Paenibacillus terricola</name>
    <dbReference type="NCBI Taxonomy" id="2763503"/>
    <lineage>
        <taxon>Bacteria</taxon>
        <taxon>Bacillati</taxon>
        <taxon>Bacillota</taxon>
        <taxon>Bacilli</taxon>
        <taxon>Bacillales</taxon>
        <taxon>Paenibacillaceae</taxon>
        <taxon>Paenibacillus</taxon>
    </lineage>
</organism>
<evidence type="ECO:0000259" key="1">
    <source>
        <dbReference type="Pfam" id="PF05448"/>
    </source>
</evidence>
<dbReference type="EMBL" id="JACXZA010000002">
    <property type="protein sequence ID" value="MBD3918615.1"/>
    <property type="molecule type" value="Genomic_DNA"/>
</dbReference>
<dbReference type="PANTHER" id="PTHR40111">
    <property type="entry name" value="CEPHALOSPORIN-C DEACETYLASE"/>
    <property type="match status" value="1"/>
</dbReference>
<dbReference type="Pfam" id="PF05448">
    <property type="entry name" value="AXE1"/>
    <property type="match status" value="1"/>
</dbReference>
<protein>
    <submittedName>
        <fullName evidence="2">Acetylxylan esterase</fullName>
    </submittedName>
</protein>
<dbReference type="RefSeq" id="WP_191202933.1">
    <property type="nucleotide sequence ID" value="NZ_JACXZA010000002.1"/>
</dbReference>
<comment type="caution">
    <text evidence="2">The sequence shown here is derived from an EMBL/GenBank/DDBJ whole genome shotgun (WGS) entry which is preliminary data.</text>
</comment>
<feature type="domain" description="Acetyl xylan esterase" evidence="1">
    <location>
        <begin position="10"/>
        <end position="314"/>
    </location>
</feature>
<dbReference type="InterPro" id="IPR008391">
    <property type="entry name" value="AXE1_dom"/>
</dbReference>